<dbReference type="Proteomes" id="UP001218188">
    <property type="component" value="Unassembled WGS sequence"/>
</dbReference>
<protein>
    <submittedName>
        <fullName evidence="2">Uncharacterized protein</fullName>
    </submittedName>
</protein>
<comment type="caution">
    <text evidence="2">The sequence shown here is derived from an EMBL/GenBank/DDBJ whole genome shotgun (WGS) entry which is preliminary data.</text>
</comment>
<gene>
    <name evidence="2" type="ORF">C8F04DRAFT_1267196</name>
</gene>
<feature type="compositionally biased region" description="Pro residues" evidence="1">
    <location>
        <begin position="80"/>
        <end position="93"/>
    </location>
</feature>
<evidence type="ECO:0000313" key="2">
    <source>
        <dbReference type="EMBL" id="KAJ7027284.1"/>
    </source>
</evidence>
<keyword evidence="3" id="KW-1185">Reference proteome</keyword>
<dbReference type="AlphaFoldDB" id="A0AAD6SGV3"/>
<reference evidence="2" key="1">
    <citation type="submission" date="2023-03" db="EMBL/GenBank/DDBJ databases">
        <title>Massive genome expansion in bonnet fungi (Mycena s.s.) driven by repeated elements and novel gene families across ecological guilds.</title>
        <authorList>
            <consortium name="Lawrence Berkeley National Laboratory"/>
            <person name="Harder C.B."/>
            <person name="Miyauchi S."/>
            <person name="Viragh M."/>
            <person name="Kuo A."/>
            <person name="Thoen E."/>
            <person name="Andreopoulos B."/>
            <person name="Lu D."/>
            <person name="Skrede I."/>
            <person name="Drula E."/>
            <person name="Henrissat B."/>
            <person name="Morin E."/>
            <person name="Kohler A."/>
            <person name="Barry K."/>
            <person name="LaButti K."/>
            <person name="Morin E."/>
            <person name="Salamov A."/>
            <person name="Lipzen A."/>
            <person name="Mereny Z."/>
            <person name="Hegedus B."/>
            <person name="Baldrian P."/>
            <person name="Stursova M."/>
            <person name="Weitz H."/>
            <person name="Taylor A."/>
            <person name="Grigoriev I.V."/>
            <person name="Nagy L.G."/>
            <person name="Martin F."/>
            <person name="Kauserud H."/>
        </authorList>
    </citation>
    <scope>NUCLEOTIDE SEQUENCE</scope>
    <source>
        <strain evidence="2">CBHHK200</strain>
    </source>
</reference>
<name>A0AAD6SGV3_9AGAR</name>
<accession>A0AAD6SGV3</accession>
<proteinExistence type="predicted"/>
<sequence length="438" mass="46754">MDISHHSYDDELPLCPFVGPSIRRLYSLVPLDTLGNTVHIQIRSPHLLARLDPASHSLEDPVQLSTMCLTDTASPHPNTRSPPPPSPPSPPPSLSNIGLSTHRIWSTAVPFSGSNSWNRNGGDVPVRSAPAYGLCLLDERPSPVSFWKRTQNRRNVAHALLMPCASWTGRSPLTRLSYALSVPLLRRASDEQREGGLEDDGALARLSQTHSMIVMSPCPALTAAPSFAGVDVADDGAYASTSNGFGLLRSTPPLWKLKFWLIWATSRLRLVAELMLDASATTGFQSAPGSAFAFGGRGAAVAFVEEEVGAVAQDYDVTNGVKVDANLLPIPPPPPSVTLIIPAARVKPAPPAPIIVIRPPRPASPPTGAKPTPTAERRSLASTLLSIACPPQEPICVVRRTLVRVPARWLSRCAPETLPGAMIRLSRRVALLLLAGGG</sequence>
<evidence type="ECO:0000256" key="1">
    <source>
        <dbReference type="SAM" id="MobiDB-lite"/>
    </source>
</evidence>
<dbReference type="EMBL" id="JARJCM010000126">
    <property type="protein sequence ID" value="KAJ7027284.1"/>
    <property type="molecule type" value="Genomic_DNA"/>
</dbReference>
<feature type="region of interest" description="Disordered" evidence="1">
    <location>
        <begin position="69"/>
        <end position="97"/>
    </location>
</feature>
<organism evidence="2 3">
    <name type="scientific">Mycena alexandri</name>
    <dbReference type="NCBI Taxonomy" id="1745969"/>
    <lineage>
        <taxon>Eukaryota</taxon>
        <taxon>Fungi</taxon>
        <taxon>Dikarya</taxon>
        <taxon>Basidiomycota</taxon>
        <taxon>Agaricomycotina</taxon>
        <taxon>Agaricomycetes</taxon>
        <taxon>Agaricomycetidae</taxon>
        <taxon>Agaricales</taxon>
        <taxon>Marasmiineae</taxon>
        <taxon>Mycenaceae</taxon>
        <taxon>Mycena</taxon>
    </lineage>
</organism>
<evidence type="ECO:0000313" key="3">
    <source>
        <dbReference type="Proteomes" id="UP001218188"/>
    </source>
</evidence>